<dbReference type="GO" id="GO:0003755">
    <property type="term" value="F:peptidyl-prolyl cis-trans isomerase activity"/>
    <property type="evidence" value="ECO:0007669"/>
    <property type="project" value="UniProtKB-UniRule"/>
</dbReference>
<comment type="catalytic activity">
    <reaction evidence="3">
        <text>[protein]-peptidylproline (omega=180) = [protein]-peptidylproline (omega=0)</text>
        <dbReference type="Rhea" id="RHEA:16237"/>
        <dbReference type="Rhea" id="RHEA-COMP:10747"/>
        <dbReference type="Rhea" id="RHEA-COMP:10748"/>
        <dbReference type="ChEBI" id="CHEBI:83833"/>
        <dbReference type="ChEBI" id="CHEBI:83834"/>
        <dbReference type="EC" id="5.2.1.8"/>
    </reaction>
</comment>
<comment type="function">
    <text evidence="3">PPIases accelerate the folding of proteins. It catalyzes the cis-trans isomerization of proline imidic peptide bonds in oligopeptides.</text>
</comment>
<dbReference type="InterPro" id="IPR029000">
    <property type="entry name" value="Cyclophilin-like_dom_sf"/>
</dbReference>
<feature type="chain" id="PRO_5035962420" description="Peptidyl-prolyl cis-trans isomerase" evidence="3">
    <location>
        <begin position="20"/>
        <end position="235"/>
    </location>
</feature>
<keyword evidence="3" id="KW-0732">Signal</keyword>
<evidence type="ECO:0000256" key="2">
    <source>
        <dbReference type="ARBA" id="ARBA00023235"/>
    </source>
</evidence>
<dbReference type="PANTHER" id="PTHR45625:SF4">
    <property type="entry name" value="PEPTIDYLPROLYL ISOMERASE DOMAIN AND WD REPEAT-CONTAINING PROTEIN 1"/>
    <property type="match status" value="1"/>
</dbReference>
<evidence type="ECO:0000313" key="6">
    <source>
        <dbReference type="Proteomes" id="UP000679691"/>
    </source>
</evidence>
<feature type="domain" description="PPIase cyclophilin-type" evidence="4">
    <location>
        <begin position="34"/>
        <end position="211"/>
    </location>
</feature>
<sequence>MKRFLSLCILVLCSFSLWAKAPEVKFVELTTNKGKILFKLYNETPLHRDNFIKLIRGKYFEGQLFHRVIANFMIQGGDPDSKGALSGQALGNGGPDYTIPAEIQDGLFHKKGALGAARDDNPGKESSGSQFYFVQGKVFSEAGLDSLETLRMKGRTFSAEQRQAYTSVGGTPHLDFNYTVFGELVAGFQVVDAIAAERTDKLDRPEIDQFIRMRVLSKGEAKKIQKLIQAGKLIQ</sequence>
<name>A0A8T4H6N2_9SPHI</name>
<dbReference type="PRINTS" id="PR00153">
    <property type="entry name" value="CSAPPISMRASE"/>
</dbReference>
<reference evidence="5" key="1">
    <citation type="submission" date="2021-03" db="EMBL/GenBank/DDBJ databases">
        <authorList>
            <person name="Lu T."/>
            <person name="Wang Q."/>
            <person name="Han X."/>
        </authorList>
    </citation>
    <scope>NUCLEOTIDE SEQUENCE</scope>
    <source>
        <strain evidence="5">WQ 2009</strain>
    </source>
</reference>
<dbReference type="InterPro" id="IPR002130">
    <property type="entry name" value="Cyclophilin-type_PPIase_dom"/>
</dbReference>
<dbReference type="InterPro" id="IPR044666">
    <property type="entry name" value="Cyclophilin_A-like"/>
</dbReference>
<feature type="signal peptide" evidence="3">
    <location>
        <begin position="1"/>
        <end position="19"/>
    </location>
</feature>
<proteinExistence type="inferred from homology"/>
<dbReference type="EC" id="5.2.1.8" evidence="3"/>
<organism evidence="5 6">
    <name type="scientific">Rhinopithecimicrobium faecis</name>
    <dbReference type="NCBI Taxonomy" id="2820698"/>
    <lineage>
        <taxon>Bacteria</taxon>
        <taxon>Pseudomonadati</taxon>
        <taxon>Bacteroidota</taxon>
        <taxon>Sphingobacteriia</taxon>
        <taxon>Sphingobacteriales</taxon>
        <taxon>Sphingobacteriaceae</taxon>
        <taxon>Rhinopithecimicrobium</taxon>
    </lineage>
</organism>
<keyword evidence="6" id="KW-1185">Reference proteome</keyword>
<dbReference type="Pfam" id="PF00160">
    <property type="entry name" value="Pro_isomerase"/>
    <property type="match status" value="1"/>
</dbReference>
<dbReference type="PANTHER" id="PTHR45625">
    <property type="entry name" value="PEPTIDYL-PROLYL CIS-TRANS ISOMERASE-RELATED"/>
    <property type="match status" value="1"/>
</dbReference>
<comment type="similarity">
    <text evidence="3">Belongs to the cyclophilin-type PPIase family.</text>
</comment>
<evidence type="ECO:0000256" key="3">
    <source>
        <dbReference type="RuleBase" id="RU363019"/>
    </source>
</evidence>
<dbReference type="AlphaFoldDB" id="A0A8T4H6N2"/>
<dbReference type="CDD" id="cd00317">
    <property type="entry name" value="cyclophilin"/>
    <property type="match status" value="1"/>
</dbReference>
<dbReference type="Gene3D" id="2.40.100.10">
    <property type="entry name" value="Cyclophilin-like"/>
    <property type="match status" value="1"/>
</dbReference>
<evidence type="ECO:0000313" key="5">
    <source>
        <dbReference type="EMBL" id="MBP3942499.1"/>
    </source>
</evidence>
<comment type="caution">
    <text evidence="5">The sequence shown here is derived from an EMBL/GenBank/DDBJ whole genome shotgun (WGS) entry which is preliminary data.</text>
</comment>
<accession>A0A8T4H6N2</accession>
<dbReference type="SUPFAM" id="SSF50891">
    <property type="entry name" value="Cyclophilin-like"/>
    <property type="match status" value="1"/>
</dbReference>
<dbReference type="Proteomes" id="UP000679691">
    <property type="component" value="Unassembled WGS sequence"/>
</dbReference>
<dbReference type="PROSITE" id="PS50072">
    <property type="entry name" value="CSA_PPIASE_2"/>
    <property type="match status" value="1"/>
</dbReference>
<evidence type="ECO:0000259" key="4">
    <source>
        <dbReference type="PROSITE" id="PS50072"/>
    </source>
</evidence>
<dbReference type="RefSeq" id="WP_353545981.1">
    <property type="nucleotide sequence ID" value="NZ_JAGKSB010000002.1"/>
</dbReference>
<keyword evidence="1 3" id="KW-0697">Rotamase</keyword>
<keyword evidence="2 3" id="KW-0413">Isomerase</keyword>
<dbReference type="EMBL" id="JAGKSB010000002">
    <property type="protein sequence ID" value="MBP3942499.1"/>
    <property type="molecule type" value="Genomic_DNA"/>
</dbReference>
<gene>
    <name evidence="5" type="ORF">J5U18_02780</name>
</gene>
<evidence type="ECO:0000256" key="1">
    <source>
        <dbReference type="ARBA" id="ARBA00023110"/>
    </source>
</evidence>
<protein>
    <recommendedName>
        <fullName evidence="3">Peptidyl-prolyl cis-trans isomerase</fullName>
        <shortName evidence="3">PPIase</shortName>
        <ecNumber evidence="3">5.2.1.8</ecNumber>
    </recommendedName>
</protein>